<gene>
    <name evidence="1" type="ORF">UFOPK3610_01984</name>
</gene>
<evidence type="ECO:0000313" key="1">
    <source>
        <dbReference type="EMBL" id="CAB4932111.1"/>
    </source>
</evidence>
<dbReference type="EMBL" id="CAFBMR010000150">
    <property type="protein sequence ID" value="CAB4932111.1"/>
    <property type="molecule type" value="Genomic_DNA"/>
</dbReference>
<protein>
    <submittedName>
        <fullName evidence="1">Unannotated protein</fullName>
    </submittedName>
</protein>
<proteinExistence type="predicted"/>
<dbReference type="AlphaFoldDB" id="A0A6J7IMW5"/>
<name>A0A6J7IMW5_9ZZZZ</name>
<sequence>MFPFSGLREVTNNIDQSISSSGMHLPKAGEIYLPLSPSGFFQHPSARVARISLCEGFTAAGSDSENLSCLRPNFCSDIEGSDRGMCDQAAIDGEDIV</sequence>
<reference evidence="1" key="1">
    <citation type="submission" date="2020-05" db="EMBL/GenBank/DDBJ databases">
        <authorList>
            <person name="Chiriac C."/>
            <person name="Salcher M."/>
            <person name="Ghai R."/>
            <person name="Kavagutti S V."/>
        </authorList>
    </citation>
    <scope>NUCLEOTIDE SEQUENCE</scope>
</reference>
<accession>A0A6J7IMW5</accession>
<organism evidence="1">
    <name type="scientific">freshwater metagenome</name>
    <dbReference type="NCBI Taxonomy" id="449393"/>
    <lineage>
        <taxon>unclassified sequences</taxon>
        <taxon>metagenomes</taxon>
        <taxon>ecological metagenomes</taxon>
    </lineage>
</organism>